<dbReference type="PANTHER" id="PTHR10579:SF43">
    <property type="entry name" value="ZINC FINGER (C3HC4-TYPE RING FINGER) FAMILY PROTEIN"/>
    <property type="match status" value="1"/>
</dbReference>
<evidence type="ECO:0000259" key="2">
    <source>
        <dbReference type="PROSITE" id="PS50234"/>
    </source>
</evidence>
<dbReference type="Pfam" id="PF00092">
    <property type="entry name" value="VWA"/>
    <property type="match status" value="1"/>
</dbReference>
<name>A0A6J4IV39_9CHLR</name>
<gene>
    <name evidence="3" type="ORF">AVDCRST_MAG77-2772</name>
</gene>
<reference evidence="3" key="1">
    <citation type="submission" date="2020-02" db="EMBL/GenBank/DDBJ databases">
        <authorList>
            <person name="Meier V. D."/>
        </authorList>
    </citation>
    <scope>NUCLEOTIDE SEQUENCE</scope>
    <source>
        <strain evidence="3">AVDCRST_MAG77</strain>
    </source>
</reference>
<dbReference type="EMBL" id="CADCTC010000159">
    <property type="protein sequence ID" value="CAA9262882.1"/>
    <property type="molecule type" value="Genomic_DNA"/>
</dbReference>
<dbReference type="SUPFAM" id="SSF53300">
    <property type="entry name" value="vWA-like"/>
    <property type="match status" value="1"/>
</dbReference>
<dbReference type="InterPro" id="IPR002035">
    <property type="entry name" value="VWF_A"/>
</dbReference>
<feature type="domain" description="VWFA" evidence="2">
    <location>
        <begin position="42"/>
        <end position="240"/>
    </location>
</feature>
<dbReference type="Gene3D" id="3.40.50.410">
    <property type="entry name" value="von Willebrand factor, type A domain"/>
    <property type="match status" value="1"/>
</dbReference>
<dbReference type="InterPro" id="IPR036465">
    <property type="entry name" value="vWFA_dom_sf"/>
</dbReference>
<organism evidence="3">
    <name type="scientific">uncultured Chloroflexota bacterium</name>
    <dbReference type="NCBI Taxonomy" id="166587"/>
    <lineage>
        <taxon>Bacteria</taxon>
        <taxon>Bacillati</taxon>
        <taxon>Chloroflexota</taxon>
        <taxon>environmental samples</taxon>
    </lineage>
</organism>
<dbReference type="PROSITE" id="PS50234">
    <property type="entry name" value="VWFA"/>
    <property type="match status" value="1"/>
</dbReference>
<dbReference type="SMART" id="SM00327">
    <property type="entry name" value="VWA"/>
    <property type="match status" value="1"/>
</dbReference>
<accession>A0A6J4IV39</accession>
<protein>
    <recommendedName>
        <fullName evidence="2">VWFA domain-containing protein</fullName>
    </recommendedName>
</protein>
<dbReference type="AlphaFoldDB" id="A0A6J4IV39"/>
<evidence type="ECO:0000313" key="3">
    <source>
        <dbReference type="EMBL" id="CAA9262882.1"/>
    </source>
</evidence>
<evidence type="ECO:0000256" key="1">
    <source>
        <dbReference type="SAM" id="MobiDB-lite"/>
    </source>
</evidence>
<dbReference type="PANTHER" id="PTHR10579">
    <property type="entry name" value="CALCIUM-ACTIVATED CHLORIDE CHANNEL REGULATOR"/>
    <property type="match status" value="1"/>
</dbReference>
<sequence>MLNATVKAHRPYLRAAGGPQKLFVMLALEPTSEAGRARPRVALALVLDTSGSMREPAPGIEPEVTPTAPFVVDGKTYNATFNGRTKLDIAVEAARRVLESPHIQPDDTVSLIQFDDRSSVVAAGNAGADRAALLAGVDRLSEFSGGTHMGPGLHNAARELQPHEDAGRTVFLLTDGRAVDEDECREAAGALAQHQARIVALGVGEEYNEDLLADLSSATRGRPYDFRDMAALPQILEDELGAATRQVVSDVQVAVKTVRDVKLVSATRAYPSLADLDPTQSPLQLGSLESGERTVFVLEFDVAERPAVRARLAQIGITYWIPAERYRGEVTPIDLLVEFTEEEALAAAVDPEVMGYVQQRNVDALVRRATEQATNDPVQAAKTLQVARAMTQRLGNRGMTVALGKAEEELKGTGGISAGTRKTIKLGARTRTMRVGGPDETPQNVPSEEDIRRMTGA</sequence>
<dbReference type="InterPro" id="IPR051266">
    <property type="entry name" value="CLCR"/>
</dbReference>
<feature type="region of interest" description="Disordered" evidence="1">
    <location>
        <begin position="429"/>
        <end position="457"/>
    </location>
</feature>
<proteinExistence type="predicted"/>